<name>A0A0A6PCX2_9GAMM</name>
<keyword evidence="3" id="KW-1185">Reference proteome</keyword>
<dbReference type="InterPro" id="IPR024361">
    <property type="entry name" value="BACON"/>
</dbReference>
<dbReference type="InterPro" id="IPR013783">
    <property type="entry name" value="Ig-like_fold"/>
</dbReference>
<dbReference type="CDD" id="cd14948">
    <property type="entry name" value="BACON"/>
    <property type="match status" value="1"/>
</dbReference>
<dbReference type="AlphaFoldDB" id="A0A0A6PCX2"/>
<accession>A0A0A6PCX2</accession>
<evidence type="ECO:0000313" key="2">
    <source>
        <dbReference type="EMBL" id="KHD08523.1"/>
    </source>
</evidence>
<dbReference type="Proteomes" id="UP000030428">
    <property type="component" value="Unassembled WGS sequence"/>
</dbReference>
<proteinExistence type="predicted"/>
<feature type="domain" description="BACON" evidence="1">
    <location>
        <begin position="107"/>
        <end position="158"/>
    </location>
</feature>
<sequence>MSISGEWSSDNGTRGLLNGQLIINSPGGIAKTYQSLHQFSAPSNLFKVGVNELRFEVDNGFGPTGLYVSALITETNCSYSITPTNQSHSSNTETGSARVRASVDCPWTASSNLNWINIVSGGSGNGDGTVTYAIMENTGATREGTLTIAGQTFTITQADKQSPHPTCSTTDDELVFTKLKEFYAVGEIVEVDLVACATSRFLSADLWVAIEMPSEDLLFMTTNPFEPFSLTPQVFRKSVKNTIESYHMLTFELPPDLGGKYTFYAVYVKEGKNPITDSFLVLLSYIGIAETTLSNR</sequence>
<dbReference type="Gene3D" id="2.60.40.10">
    <property type="entry name" value="Immunoglobulins"/>
    <property type="match status" value="1"/>
</dbReference>
<protein>
    <recommendedName>
        <fullName evidence="1">BACON domain-containing protein</fullName>
    </recommendedName>
</protein>
<dbReference type="Pfam" id="PF13004">
    <property type="entry name" value="BACON"/>
    <property type="match status" value="1"/>
</dbReference>
<reference evidence="2 3" key="1">
    <citation type="journal article" date="2016" name="Front. Microbiol.">
        <title>Single-Cell (Meta-)Genomics of a Dimorphic Candidatus Thiomargarita nelsonii Reveals Genomic Plasticity.</title>
        <authorList>
            <person name="Flood B.E."/>
            <person name="Fliss P."/>
            <person name="Jones D.S."/>
            <person name="Dick G.J."/>
            <person name="Jain S."/>
            <person name="Kaster A.K."/>
            <person name="Winkel M."/>
            <person name="Mussmann M."/>
            <person name="Bailey J."/>
        </authorList>
    </citation>
    <scope>NUCLEOTIDE SEQUENCE [LARGE SCALE GENOMIC DNA]</scope>
    <source>
        <strain evidence="2">Hydrate Ridge</strain>
    </source>
</reference>
<dbReference type="EMBL" id="JSZA02000063">
    <property type="protein sequence ID" value="KHD08523.1"/>
    <property type="molecule type" value="Genomic_DNA"/>
</dbReference>
<comment type="caution">
    <text evidence="2">The sequence shown here is derived from an EMBL/GenBank/DDBJ whole genome shotgun (WGS) entry which is preliminary data.</text>
</comment>
<evidence type="ECO:0000313" key="3">
    <source>
        <dbReference type="Proteomes" id="UP000030428"/>
    </source>
</evidence>
<evidence type="ECO:0000259" key="1">
    <source>
        <dbReference type="Pfam" id="PF13004"/>
    </source>
</evidence>
<gene>
    <name evidence="2" type="ORF">PN36_16750</name>
</gene>
<organism evidence="2 3">
    <name type="scientific">Candidatus Thiomargarita nelsonii</name>
    <dbReference type="NCBI Taxonomy" id="1003181"/>
    <lineage>
        <taxon>Bacteria</taxon>
        <taxon>Pseudomonadati</taxon>
        <taxon>Pseudomonadota</taxon>
        <taxon>Gammaproteobacteria</taxon>
        <taxon>Thiotrichales</taxon>
        <taxon>Thiotrichaceae</taxon>
        <taxon>Thiomargarita</taxon>
    </lineage>
</organism>